<dbReference type="Proteomes" id="UP000034196">
    <property type="component" value="Unassembled WGS sequence"/>
</dbReference>
<protein>
    <submittedName>
        <fullName evidence="2">Uncharacterized protein</fullName>
    </submittedName>
</protein>
<name>A0A1J4NY14_9ACTN</name>
<sequence length="263" mass="27669">MTQTDISLLLADAADEVEIGTAPVQSVLRGGRRRKARRWAVATATTLVLAVSAGGTLAVTGLPGGATGNGHAAAASTASAPTTPDERHVYTPLRTQIGAGTELGQRWKVTIEVWGAPRTKAEATRQVAAMALLGLRPAIYGKDADRVGTYGNASELIGKTSHFVVRDWQGHPEKVLMFGTDASPGDLTGTDMEVASLPFADGQKDLPRLVVGQVAGTAPKVECTWHDGTSTVVVPRTVTGFRTKWFVCLASENTYYKSAKVIG</sequence>
<evidence type="ECO:0000256" key="1">
    <source>
        <dbReference type="SAM" id="Phobius"/>
    </source>
</evidence>
<dbReference type="EMBL" id="LAVA02000030">
    <property type="protein sequence ID" value="OIJ67216.1"/>
    <property type="molecule type" value="Genomic_DNA"/>
</dbReference>
<accession>A0A1J4NY14</accession>
<reference evidence="2" key="1">
    <citation type="submission" date="2016-10" db="EMBL/GenBank/DDBJ databases">
        <title>Genome sequence of Streptomyces mangrovisoli MUSC 149.</title>
        <authorList>
            <person name="Lee L.-H."/>
            <person name="Ser H.-L."/>
        </authorList>
    </citation>
    <scope>NUCLEOTIDE SEQUENCE [LARGE SCALE GENOMIC DNA]</scope>
    <source>
        <strain evidence="2">MUSC 149</strain>
    </source>
</reference>
<proteinExistence type="predicted"/>
<dbReference type="AlphaFoldDB" id="A0A1J4NY14"/>
<evidence type="ECO:0000313" key="2">
    <source>
        <dbReference type="EMBL" id="OIJ67216.1"/>
    </source>
</evidence>
<gene>
    <name evidence="2" type="ORF">WN71_014540</name>
</gene>
<organism evidence="2 3">
    <name type="scientific">Streptomyces mangrovisoli</name>
    <dbReference type="NCBI Taxonomy" id="1428628"/>
    <lineage>
        <taxon>Bacteria</taxon>
        <taxon>Bacillati</taxon>
        <taxon>Actinomycetota</taxon>
        <taxon>Actinomycetes</taxon>
        <taxon>Kitasatosporales</taxon>
        <taxon>Streptomycetaceae</taxon>
        <taxon>Streptomyces</taxon>
    </lineage>
</organism>
<comment type="caution">
    <text evidence="2">The sequence shown here is derived from an EMBL/GenBank/DDBJ whole genome shotgun (WGS) entry which is preliminary data.</text>
</comment>
<keyword evidence="1" id="KW-1133">Transmembrane helix</keyword>
<dbReference type="STRING" id="1428628.WN71_014540"/>
<keyword evidence="3" id="KW-1185">Reference proteome</keyword>
<keyword evidence="1" id="KW-0472">Membrane</keyword>
<dbReference type="RefSeq" id="WP_046583057.1">
    <property type="nucleotide sequence ID" value="NZ_LAVA02000030.1"/>
</dbReference>
<keyword evidence="1" id="KW-0812">Transmembrane</keyword>
<feature type="transmembrane region" description="Helical" evidence="1">
    <location>
        <begin position="39"/>
        <end position="59"/>
    </location>
</feature>
<evidence type="ECO:0000313" key="3">
    <source>
        <dbReference type="Proteomes" id="UP000034196"/>
    </source>
</evidence>